<accession>A0A8S9GJA7</accession>
<protein>
    <submittedName>
        <fullName evidence="1">Uncharacterized protein</fullName>
    </submittedName>
</protein>
<sequence>MVYCVWLHYFQVPNNVAIYPDQVSIARSRINQYLSAHGYNEEVLPELYLIHANGIKRELKEELVRELERENGKSVTYIKEPESVDQPADSCIKTELELWCERNQAPATVILLSLDKDSSGEGRFVHTWWYKESSQKAGHELNL</sequence>
<comment type="caution">
    <text evidence="1">The sequence shown here is derived from an EMBL/GenBank/DDBJ whole genome shotgun (WGS) entry which is preliminary data.</text>
</comment>
<evidence type="ECO:0000313" key="2">
    <source>
        <dbReference type="Proteomes" id="UP000712281"/>
    </source>
</evidence>
<dbReference type="EMBL" id="QGKW02002005">
    <property type="protein sequence ID" value="KAF2543852.1"/>
    <property type="molecule type" value="Genomic_DNA"/>
</dbReference>
<evidence type="ECO:0000313" key="1">
    <source>
        <dbReference type="EMBL" id="KAF2543852.1"/>
    </source>
</evidence>
<organism evidence="1 2">
    <name type="scientific">Brassica cretica</name>
    <name type="common">Mustard</name>
    <dbReference type="NCBI Taxonomy" id="69181"/>
    <lineage>
        <taxon>Eukaryota</taxon>
        <taxon>Viridiplantae</taxon>
        <taxon>Streptophyta</taxon>
        <taxon>Embryophyta</taxon>
        <taxon>Tracheophyta</taxon>
        <taxon>Spermatophyta</taxon>
        <taxon>Magnoliopsida</taxon>
        <taxon>eudicotyledons</taxon>
        <taxon>Gunneridae</taxon>
        <taxon>Pentapetalae</taxon>
        <taxon>rosids</taxon>
        <taxon>malvids</taxon>
        <taxon>Brassicales</taxon>
        <taxon>Brassicaceae</taxon>
        <taxon>Brassiceae</taxon>
        <taxon>Brassica</taxon>
    </lineage>
</organism>
<name>A0A8S9GJA7_BRACR</name>
<dbReference type="Proteomes" id="UP000712281">
    <property type="component" value="Unassembled WGS sequence"/>
</dbReference>
<gene>
    <name evidence="1" type="ORF">F2Q68_00032857</name>
</gene>
<dbReference type="AlphaFoldDB" id="A0A8S9GJA7"/>
<reference evidence="1" key="1">
    <citation type="submission" date="2019-12" db="EMBL/GenBank/DDBJ databases">
        <title>Genome sequencing and annotation of Brassica cretica.</title>
        <authorList>
            <person name="Studholme D.J."/>
            <person name="Sarris P.F."/>
        </authorList>
    </citation>
    <scope>NUCLEOTIDE SEQUENCE</scope>
    <source>
        <strain evidence="1">PFS-001/15</strain>
        <tissue evidence="1">Leaf</tissue>
    </source>
</reference>
<proteinExistence type="predicted"/>